<dbReference type="RefSeq" id="WP_004998788.1">
    <property type="nucleotide sequence ID" value="NZ_BKWV01000011.1"/>
</dbReference>
<evidence type="ECO:0000313" key="1">
    <source>
        <dbReference type="EMBL" id="QQT85205.1"/>
    </source>
</evidence>
<proteinExistence type="predicted"/>
<organism evidence="1 2">
    <name type="scientific">Acinetobacter ursingii</name>
    <dbReference type="NCBI Taxonomy" id="108980"/>
    <lineage>
        <taxon>Bacteria</taxon>
        <taxon>Pseudomonadati</taxon>
        <taxon>Pseudomonadota</taxon>
        <taxon>Gammaproteobacteria</taxon>
        <taxon>Moraxellales</taxon>
        <taxon>Moraxellaceae</taxon>
        <taxon>Acinetobacter</taxon>
    </lineage>
</organism>
<reference evidence="1 2" key="1">
    <citation type="submission" date="2021-01" db="EMBL/GenBank/DDBJ databases">
        <title>FDA dAtabase for Regulatory Grade micrObial Sequences (FDA-ARGOS): Supporting development and validation of Infectious Disease Dx tests.</title>
        <authorList>
            <person name="Sproer C."/>
            <person name="Gronow S."/>
            <person name="Severitt S."/>
            <person name="Schroder I."/>
            <person name="Tallon L."/>
            <person name="Sadzewicz L."/>
            <person name="Zhao X."/>
            <person name="Boylan J."/>
            <person name="Ott S."/>
            <person name="Bowen H."/>
            <person name="Vavikolanu K."/>
            <person name="Mehta A."/>
            <person name="Aluvathingal J."/>
            <person name="Nadendla S."/>
            <person name="Lowell S."/>
            <person name="Myers T."/>
            <person name="Yan Y."/>
            <person name="Sichtig H."/>
        </authorList>
    </citation>
    <scope>NUCLEOTIDE SEQUENCE [LARGE SCALE GENOMIC DNA]</scope>
    <source>
        <strain evidence="1 2">FDAARGOS_1096</strain>
    </source>
</reference>
<dbReference type="AlphaFoldDB" id="A0A7T9UG71"/>
<accession>A0A7T9UG71</accession>
<dbReference type="GeneID" id="66213072"/>
<name>A0A7T9UG71_9GAMM</name>
<dbReference type="EMBL" id="CP068176">
    <property type="protein sequence ID" value="QQT85205.1"/>
    <property type="molecule type" value="Genomic_DNA"/>
</dbReference>
<evidence type="ECO:0000313" key="2">
    <source>
        <dbReference type="Proteomes" id="UP000595320"/>
    </source>
</evidence>
<gene>
    <name evidence="1" type="ORF">I6I53_09665</name>
</gene>
<sequence>MSKFKIAHLREQGQDMIIIPLDAQFHYKSESEQSDIIDELQLCASSAGLAGIVVVVWCLGNRVHFIAPEPWHPFFRSLSWNTIMANLNKELTCD</sequence>
<dbReference type="Proteomes" id="UP000595320">
    <property type="component" value="Chromosome"/>
</dbReference>
<protein>
    <submittedName>
        <fullName evidence="1">Uncharacterized protein</fullName>
    </submittedName>
</protein>